<evidence type="ECO:0000256" key="1">
    <source>
        <dbReference type="ARBA" id="ARBA00023015"/>
    </source>
</evidence>
<dbReference type="InterPro" id="IPR036390">
    <property type="entry name" value="WH_DNA-bd_sf"/>
</dbReference>
<feature type="domain" description="HTH crp-type" evidence="5">
    <location>
        <begin position="144"/>
        <end position="217"/>
    </location>
</feature>
<comment type="caution">
    <text evidence="6">The sequence shown here is derived from an EMBL/GenBank/DDBJ whole genome shotgun (WGS) entry which is preliminary data.</text>
</comment>
<keyword evidence="3" id="KW-0804">Transcription</keyword>
<dbReference type="PROSITE" id="PS51063">
    <property type="entry name" value="HTH_CRP_2"/>
    <property type="match status" value="1"/>
</dbReference>
<evidence type="ECO:0000313" key="6">
    <source>
        <dbReference type="EMBL" id="GLR62984.1"/>
    </source>
</evidence>
<dbReference type="InterPro" id="IPR018490">
    <property type="entry name" value="cNMP-bd_dom_sf"/>
</dbReference>
<dbReference type="Pfam" id="PF00027">
    <property type="entry name" value="cNMP_binding"/>
    <property type="match status" value="1"/>
</dbReference>
<dbReference type="CDD" id="cd00092">
    <property type="entry name" value="HTH_CRP"/>
    <property type="match status" value="1"/>
</dbReference>
<dbReference type="InterPro" id="IPR018335">
    <property type="entry name" value="Tscrpt_reg_HTH_Crp-type_CS"/>
</dbReference>
<dbReference type="SUPFAM" id="SSF46785">
    <property type="entry name" value="Winged helix' DNA-binding domain"/>
    <property type="match status" value="1"/>
</dbReference>
<keyword evidence="1" id="KW-0805">Transcription regulation</keyword>
<dbReference type="PANTHER" id="PTHR24567:SF75">
    <property type="entry name" value="FUMARATE AND NITRATE REDUCTION REGULATORY PROTEIN"/>
    <property type="match status" value="1"/>
</dbReference>
<dbReference type="Proteomes" id="UP001156682">
    <property type="component" value="Unassembled WGS sequence"/>
</dbReference>
<sequence>MTCSLSSLCLPLSLSLEDIDQLDNIIKRRQPLKKGDHLFRQGDEFDSIYAVRSGSLKNYIMTNDGEEQITNFHLPSELIGLDGIDCVSYPISAKALETTTVCEIPYSRLQELSNTLPDLRQQIFSCMSKELREDKQMMLLLSKKSAEERVATFLANLSARFKRRGYSPYTFRLPMSRNEIGNYLGLAVETVSRVFTRFQSTKMIAVNGKEVHITDQQQLLEVADLNDYDAEIGSKIAANQ</sequence>
<evidence type="ECO:0000259" key="5">
    <source>
        <dbReference type="PROSITE" id="PS51063"/>
    </source>
</evidence>
<dbReference type="InterPro" id="IPR000595">
    <property type="entry name" value="cNMP-bd_dom"/>
</dbReference>
<evidence type="ECO:0000256" key="3">
    <source>
        <dbReference type="ARBA" id="ARBA00023163"/>
    </source>
</evidence>
<keyword evidence="7" id="KW-1185">Reference proteome</keyword>
<dbReference type="Gene3D" id="1.10.10.10">
    <property type="entry name" value="Winged helix-like DNA-binding domain superfamily/Winged helix DNA-binding domain"/>
    <property type="match status" value="1"/>
</dbReference>
<dbReference type="Gene3D" id="2.60.120.10">
    <property type="entry name" value="Jelly Rolls"/>
    <property type="match status" value="1"/>
</dbReference>
<dbReference type="SUPFAM" id="SSF51206">
    <property type="entry name" value="cAMP-binding domain-like"/>
    <property type="match status" value="1"/>
</dbReference>
<reference evidence="7" key="1">
    <citation type="journal article" date="2019" name="Int. J. Syst. Evol. Microbiol.">
        <title>The Global Catalogue of Microorganisms (GCM) 10K type strain sequencing project: providing services to taxonomists for standard genome sequencing and annotation.</title>
        <authorList>
            <consortium name="The Broad Institute Genomics Platform"/>
            <consortium name="The Broad Institute Genome Sequencing Center for Infectious Disease"/>
            <person name="Wu L."/>
            <person name="Ma J."/>
        </authorList>
    </citation>
    <scope>NUCLEOTIDE SEQUENCE [LARGE SCALE GENOMIC DNA]</scope>
    <source>
        <strain evidence="7">NBRC 100033</strain>
    </source>
</reference>
<dbReference type="EMBL" id="BSOR01000008">
    <property type="protein sequence ID" value="GLR62984.1"/>
    <property type="molecule type" value="Genomic_DNA"/>
</dbReference>
<dbReference type="Pfam" id="PF00325">
    <property type="entry name" value="Crp"/>
    <property type="match status" value="1"/>
</dbReference>
<dbReference type="InterPro" id="IPR014710">
    <property type="entry name" value="RmlC-like_jellyroll"/>
</dbReference>
<evidence type="ECO:0000256" key="2">
    <source>
        <dbReference type="ARBA" id="ARBA00023125"/>
    </source>
</evidence>
<gene>
    <name evidence="6" type="primary">anr</name>
    <name evidence="6" type="ORF">GCM10007878_04190</name>
</gene>
<evidence type="ECO:0000313" key="7">
    <source>
        <dbReference type="Proteomes" id="UP001156682"/>
    </source>
</evidence>
<dbReference type="InterPro" id="IPR050397">
    <property type="entry name" value="Env_Response_Regulators"/>
</dbReference>
<accession>A0ABQ5ZYM8</accession>
<evidence type="ECO:0000259" key="4">
    <source>
        <dbReference type="PROSITE" id="PS50042"/>
    </source>
</evidence>
<organism evidence="6 7">
    <name type="scientific">Marinospirillum insulare</name>
    <dbReference type="NCBI Taxonomy" id="217169"/>
    <lineage>
        <taxon>Bacteria</taxon>
        <taxon>Pseudomonadati</taxon>
        <taxon>Pseudomonadota</taxon>
        <taxon>Gammaproteobacteria</taxon>
        <taxon>Oceanospirillales</taxon>
        <taxon>Oceanospirillaceae</taxon>
        <taxon>Marinospirillum</taxon>
    </lineage>
</organism>
<dbReference type="NCBIfam" id="NF008365">
    <property type="entry name" value="PRK11161.1"/>
    <property type="match status" value="1"/>
</dbReference>
<feature type="domain" description="Cyclic nucleotide-binding" evidence="4">
    <location>
        <begin position="10"/>
        <end position="80"/>
    </location>
</feature>
<dbReference type="SMART" id="SM00419">
    <property type="entry name" value="HTH_CRP"/>
    <property type="match status" value="1"/>
</dbReference>
<dbReference type="InterPro" id="IPR036388">
    <property type="entry name" value="WH-like_DNA-bd_sf"/>
</dbReference>
<name>A0ABQ5ZYM8_9GAMM</name>
<dbReference type="SMART" id="SM00100">
    <property type="entry name" value="cNMP"/>
    <property type="match status" value="1"/>
</dbReference>
<dbReference type="PANTHER" id="PTHR24567">
    <property type="entry name" value="CRP FAMILY TRANSCRIPTIONAL REGULATORY PROTEIN"/>
    <property type="match status" value="1"/>
</dbReference>
<proteinExistence type="predicted"/>
<protein>
    <submittedName>
        <fullName evidence="6">Transcriptional activator protein anr</fullName>
    </submittedName>
</protein>
<dbReference type="PROSITE" id="PS00042">
    <property type="entry name" value="HTH_CRP_1"/>
    <property type="match status" value="1"/>
</dbReference>
<keyword evidence="2" id="KW-0238">DNA-binding</keyword>
<dbReference type="InterPro" id="IPR012318">
    <property type="entry name" value="HTH_CRP"/>
</dbReference>
<dbReference type="CDD" id="cd00038">
    <property type="entry name" value="CAP_ED"/>
    <property type="match status" value="1"/>
</dbReference>
<dbReference type="PROSITE" id="PS50042">
    <property type="entry name" value="CNMP_BINDING_3"/>
    <property type="match status" value="1"/>
</dbReference>
<dbReference type="PRINTS" id="PR00034">
    <property type="entry name" value="HTHCRP"/>
</dbReference>